<feature type="transmembrane region" description="Helical" evidence="1">
    <location>
        <begin position="143"/>
        <end position="168"/>
    </location>
</feature>
<accession>A0A238VRJ2</accession>
<gene>
    <name evidence="2" type="ORF">SAMN06265370_10344</name>
</gene>
<dbReference type="OrthoDB" id="7704812at2"/>
<name>A0A238VRJ2_9RHOB</name>
<organism evidence="2 3">
    <name type="scientific">Puniceibacterium sediminis</name>
    <dbReference type="NCBI Taxonomy" id="1608407"/>
    <lineage>
        <taxon>Bacteria</taxon>
        <taxon>Pseudomonadati</taxon>
        <taxon>Pseudomonadota</taxon>
        <taxon>Alphaproteobacteria</taxon>
        <taxon>Rhodobacterales</taxon>
        <taxon>Paracoccaceae</taxon>
        <taxon>Puniceibacterium</taxon>
    </lineage>
</organism>
<reference evidence="2 3" key="1">
    <citation type="submission" date="2017-06" db="EMBL/GenBank/DDBJ databases">
        <authorList>
            <person name="Kim H.J."/>
            <person name="Triplett B.A."/>
        </authorList>
    </citation>
    <scope>NUCLEOTIDE SEQUENCE [LARGE SCALE GENOMIC DNA]</scope>
    <source>
        <strain evidence="2 3">DSM 29052</strain>
    </source>
</reference>
<evidence type="ECO:0000313" key="3">
    <source>
        <dbReference type="Proteomes" id="UP000198417"/>
    </source>
</evidence>
<keyword evidence="1" id="KW-0812">Transmembrane</keyword>
<keyword evidence="1" id="KW-1133">Transmembrane helix</keyword>
<feature type="transmembrane region" description="Helical" evidence="1">
    <location>
        <begin position="61"/>
        <end position="81"/>
    </location>
</feature>
<protein>
    <submittedName>
        <fullName evidence="2">Uncharacterized protein</fullName>
    </submittedName>
</protein>
<feature type="transmembrane region" description="Helical" evidence="1">
    <location>
        <begin position="188"/>
        <end position="206"/>
    </location>
</feature>
<dbReference type="Proteomes" id="UP000198417">
    <property type="component" value="Unassembled WGS sequence"/>
</dbReference>
<keyword evidence="1" id="KW-0472">Membrane</keyword>
<keyword evidence="3" id="KW-1185">Reference proteome</keyword>
<evidence type="ECO:0000256" key="1">
    <source>
        <dbReference type="SAM" id="Phobius"/>
    </source>
</evidence>
<dbReference type="EMBL" id="FZNN01000003">
    <property type="protein sequence ID" value="SNR36801.1"/>
    <property type="molecule type" value="Genomic_DNA"/>
</dbReference>
<feature type="transmembrane region" description="Helical" evidence="1">
    <location>
        <begin position="218"/>
        <end position="240"/>
    </location>
</feature>
<dbReference type="RefSeq" id="WP_089269368.1">
    <property type="nucleotide sequence ID" value="NZ_FZNN01000003.1"/>
</dbReference>
<feature type="transmembrane region" description="Helical" evidence="1">
    <location>
        <begin position="113"/>
        <end position="137"/>
    </location>
</feature>
<dbReference type="AlphaFoldDB" id="A0A238VRJ2"/>
<sequence length="250" mass="27059">MKGWQIFTHSVRLVLSNLGHALRVSLVLYLVVAVSQIATFLNPPEMTMMDGIEMPMMSTEYATQNLLFAILAIISSLWIAVGWHRFVLAEEYPKGWLPQWHGSSMLSYLGRSILLGILVVISVAVASIPIGLVIAAAPGLALFLPFVMVGLGVYLFFRLGVVLPGAALSQKITFSAAWTATKGENGTIIVLAVLVVGASFLLQLPTMLSGNPNSLLSLIYGLVVNWFATVIGISVLTTLYGHFIEKRSID</sequence>
<feature type="transmembrane region" description="Helical" evidence="1">
    <location>
        <begin position="21"/>
        <end position="41"/>
    </location>
</feature>
<proteinExistence type="predicted"/>
<evidence type="ECO:0000313" key="2">
    <source>
        <dbReference type="EMBL" id="SNR36801.1"/>
    </source>
</evidence>